<dbReference type="GO" id="GO:0042795">
    <property type="term" value="P:snRNA transcription by RNA polymerase II"/>
    <property type="evidence" value="ECO:0007669"/>
    <property type="project" value="TreeGrafter"/>
</dbReference>
<dbReference type="Pfam" id="PF09808">
    <property type="entry name" value="SNAPC1"/>
    <property type="match status" value="2"/>
</dbReference>
<dbReference type="AlphaFoldDB" id="A0AAV5T3E7"/>
<keyword evidence="3" id="KW-1185">Reference proteome</keyword>
<feature type="compositionally biased region" description="Basic residues" evidence="1">
    <location>
        <begin position="381"/>
        <end position="392"/>
    </location>
</feature>
<name>A0AAV5T3E7_9BILA</name>
<evidence type="ECO:0000313" key="3">
    <source>
        <dbReference type="Proteomes" id="UP001432027"/>
    </source>
</evidence>
<sequence>MKGLGISVPPLHAGVRFDLEALLAAFKAKNSVRFEAFGECFAALKMSLIFAGRQSAAELIEFEEHLLQLSAAWMMSLKSGEIAGYPERFDSDAKPAVPIYARADRPPENLPAAVLKEAKKDEMEEEEEMGGGAVAVNHNYVMTLVERMFGIYATYAFYYLQPTDYAAQIRVSPAQMRDIVDFLDERLRPERHLDAMGCLYKLFNEGAFRITAFELTYDPACHKRYEAEDEDECCLPPGSDRPLERLTGLAEDRTMEQIELLHKRYEEAKQEAGFKGISHGKIDVKDSIMRLIDYAKVHIQMEESRPILEAGRAASASSAAAAAAAAALAGETSRLDIKQRAYASGVTASRHRRYAFVDGEETVNTGAETDEEPQPSSSKKGPPKKKGRPSRKSQREEKADELIQEMHELGVPGVVRRKNQSPRKSISENPDAILNEFLGGKRKRINKSEAKNLDPLIRVTKSKVEESADRELAKIMKQMQKEGGA</sequence>
<dbReference type="GO" id="GO:0043565">
    <property type="term" value="F:sequence-specific DNA binding"/>
    <property type="evidence" value="ECO:0007669"/>
    <property type="project" value="TreeGrafter"/>
</dbReference>
<evidence type="ECO:0000256" key="1">
    <source>
        <dbReference type="SAM" id="MobiDB-lite"/>
    </source>
</evidence>
<dbReference type="PANTHER" id="PTHR15131:SF3">
    <property type="entry name" value="SNRNA-ACTIVATING PROTEIN COMPLEX SUBUNIT 1"/>
    <property type="match status" value="1"/>
</dbReference>
<accession>A0AAV5T3E7</accession>
<proteinExistence type="predicted"/>
<feature type="compositionally biased region" description="Basic and acidic residues" evidence="1">
    <location>
        <begin position="393"/>
        <end position="408"/>
    </location>
</feature>
<organism evidence="2 3">
    <name type="scientific">Pristionchus entomophagus</name>
    <dbReference type="NCBI Taxonomy" id="358040"/>
    <lineage>
        <taxon>Eukaryota</taxon>
        <taxon>Metazoa</taxon>
        <taxon>Ecdysozoa</taxon>
        <taxon>Nematoda</taxon>
        <taxon>Chromadorea</taxon>
        <taxon>Rhabditida</taxon>
        <taxon>Rhabditina</taxon>
        <taxon>Diplogasteromorpha</taxon>
        <taxon>Diplogasteroidea</taxon>
        <taxon>Neodiplogasteridae</taxon>
        <taxon>Pristionchus</taxon>
    </lineage>
</organism>
<dbReference type="PANTHER" id="PTHR15131">
    <property type="entry name" value="SMALL NUCLEAR RNA ACTIVATING COMPLEX, POLYPEPTIDE 1"/>
    <property type="match status" value="1"/>
</dbReference>
<dbReference type="InterPro" id="IPR019188">
    <property type="entry name" value="SNAPC1"/>
</dbReference>
<comment type="caution">
    <text evidence="2">The sequence shown here is derived from an EMBL/GenBank/DDBJ whole genome shotgun (WGS) entry which is preliminary data.</text>
</comment>
<evidence type="ECO:0000313" key="2">
    <source>
        <dbReference type="EMBL" id="GMS86865.1"/>
    </source>
</evidence>
<reference evidence="2" key="1">
    <citation type="submission" date="2023-10" db="EMBL/GenBank/DDBJ databases">
        <title>Genome assembly of Pristionchus species.</title>
        <authorList>
            <person name="Yoshida K."/>
            <person name="Sommer R.J."/>
        </authorList>
    </citation>
    <scope>NUCLEOTIDE SEQUENCE</scope>
    <source>
        <strain evidence="2">RS0144</strain>
    </source>
</reference>
<gene>
    <name evidence="2" type="ORF">PENTCL1PPCAC_9040</name>
</gene>
<feature type="region of interest" description="Disordered" evidence="1">
    <location>
        <begin position="357"/>
        <end position="430"/>
    </location>
</feature>
<protein>
    <submittedName>
        <fullName evidence="2">Uncharacterized protein</fullName>
    </submittedName>
</protein>
<dbReference type="GO" id="GO:0042796">
    <property type="term" value="P:snRNA transcription by RNA polymerase III"/>
    <property type="evidence" value="ECO:0007669"/>
    <property type="project" value="TreeGrafter"/>
</dbReference>
<dbReference type="Proteomes" id="UP001432027">
    <property type="component" value="Unassembled WGS sequence"/>
</dbReference>
<dbReference type="EMBL" id="BTSX01000002">
    <property type="protein sequence ID" value="GMS86865.1"/>
    <property type="molecule type" value="Genomic_DNA"/>
</dbReference>
<dbReference type="GO" id="GO:0019185">
    <property type="term" value="C:snRNA-activating protein complex"/>
    <property type="evidence" value="ECO:0007669"/>
    <property type="project" value="TreeGrafter"/>
</dbReference>